<evidence type="ECO:0000313" key="3">
    <source>
        <dbReference type="Proteomes" id="UP000501726"/>
    </source>
</evidence>
<evidence type="ECO:0000313" key="2">
    <source>
        <dbReference type="EMBL" id="BBP46764.1"/>
    </source>
</evidence>
<dbReference type="AlphaFoldDB" id="A0A6F8PXP0"/>
<dbReference type="KEGG" id="tse:THMIRHAS_21370"/>
<name>A0A6F8PXP0_9GAMM</name>
<organism evidence="2 3">
    <name type="scientific">Thiosulfatimonas sediminis</name>
    <dbReference type="NCBI Taxonomy" id="2675054"/>
    <lineage>
        <taxon>Bacteria</taxon>
        <taxon>Pseudomonadati</taxon>
        <taxon>Pseudomonadota</taxon>
        <taxon>Gammaproteobacteria</taxon>
        <taxon>Thiotrichales</taxon>
        <taxon>Piscirickettsiaceae</taxon>
        <taxon>Thiosulfatimonas</taxon>
    </lineage>
</organism>
<dbReference type="EMBL" id="AP021889">
    <property type="protein sequence ID" value="BBP46764.1"/>
    <property type="molecule type" value="Genomic_DNA"/>
</dbReference>
<evidence type="ECO:0000256" key="1">
    <source>
        <dbReference type="SAM" id="Phobius"/>
    </source>
</evidence>
<protein>
    <submittedName>
        <fullName evidence="2">Uncharacterized protein</fullName>
    </submittedName>
</protein>
<accession>A0A6F8PXP0</accession>
<keyword evidence="1" id="KW-0472">Membrane</keyword>
<sequence length="67" mass="7583">MLVTAVAGAVLWSWMILNQGLSLLYSYQTDPGYLLQIVAFGISSFLFLMVLWLFFVVGIRLIRAKNL</sequence>
<keyword evidence="1" id="KW-0812">Transmembrane</keyword>
<proteinExistence type="predicted"/>
<dbReference type="Proteomes" id="UP000501726">
    <property type="component" value="Chromosome"/>
</dbReference>
<reference evidence="3" key="1">
    <citation type="submission" date="2019-11" db="EMBL/GenBank/DDBJ databases">
        <title>Isolation and characterization of two novel species in the genus Thiomicrorhabdus.</title>
        <authorList>
            <person name="Mochizuki J."/>
            <person name="Kojima H."/>
            <person name="Fukui M."/>
        </authorList>
    </citation>
    <scope>NUCLEOTIDE SEQUENCE [LARGE SCALE GENOMIC DNA]</scope>
    <source>
        <strain evidence="3">aks77</strain>
    </source>
</reference>
<gene>
    <name evidence="2" type="ORF">THMIRHAS_21370</name>
</gene>
<keyword evidence="3" id="KW-1185">Reference proteome</keyword>
<feature type="transmembrane region" description="Helical" evidence="1">
    <location>
        <begin position="34"/>
        <end position="62"/>
    </location>
</feature>
<keyword evidence="1" id="KW-1133">Transmembrane helix</keyword>